<evidence type="ECO:0000313" key="1">
    <source>
        <dbReference type="EMBL" id="QSB06044.1"/>
    </source>
</evidence>
<reference evidence="1" key="1">
    <citation type="submission" date="2021-02" db="EMBL/GenBank/DDBJ databases">
        <title>Natronoglycomyces albus gen. nov., sp. nov, a haloalkaliphilic actinobacterium from a soda solonchak soil.</title>
        <authorList>
            <person name="Sorokin D.Y."/>
            <person name="Khijniak T.V."/>
            <person name="Zakharycheva A.P."/>
            <person name="Boueva O.V."/>
            <person name="Ariskina E.V."/>
            <person name="Hahnke R.L."/>
            <person name="Bunk B."/>
            <person name="Sproer C."/>
            <person name="Schumann P."/>
            <person name="Evtushenko L.I."/>
            <person name="Kublanov I.V."/>
        </authorList>
    </citation>
    <scope>NUCLEOTIDE SEQUENCE</scope>
    <source>
        <strain evidence="1">DSM 106290</strain>
    </source>
</reference>
<sequence>MTSKDTYLLLFGRLVADGSLSESDRSFLAAAVSGAEAFKKYCGTGTEPEVSERVYELTLLVSELFLSRAITGTQFEWLYLDIRRDLFWNLPYNAAIELYESILSDVDVYYSGDDGLQEGEIGFEEMCDVVRSLVFQVKVRMSMPKPSIGDLSLEGAAMLAGSCSDAAGHR</sequence>
<protein>
    <submittedName>
        <fullName evidence="1">Uncharacterized protein</fullName>
    </submittedName>
</protein>
<dbReference type="RefSeq" id="WP_213172055.1">
    <property type="nucleotide sequence ID" value="NZ_CP070496.1"/>
</dbReference>
<name>A0A895XL39_9ACTN</name>
<evidence type="ECO:0000313" key="2">
    <source>
        <dbReference type="Proteomes" id="UP000662939"/>
    </source>
</evidence>
<dbReference type="EMBL" id="CP070496">
    <property type="protein sequence ID" value="QSB06044.1"/>
    <property type="molecule type" value="Genomic_DNA"/>
</dbReference>
<dbReference type="AlphaFoldDB" id="A0A895XL39"/>
<proteinExistence type="predicted"/>
<gene>
    <name evidence="1" type="ORF">JQS30_03725</name>
</gene>
<organism evidence="1 2">
    <name type="scientific">Natronoglycomyces albus</name>
    <dbReference type="NCBI Taxonomy" id="2811108"/>
    <lineage>
        <taxon>Bacteria</taxon>
        <taxon>Bacillati</taxon>
        <taxon>Actinomycetota</taxon>
        <taxon>Actinomycetes</taxon>
        <taxon>Glycomycetales</taxon>
        <taxon>Glycomycetaceae</taxon>
        <taxon>Natronoglycomyces</taxon>
    </lineage>
</organism>
<keyword evidence="2" id="KW-1185">Reference proteome</keyword>
<accession>A0A895XL39</accession>
<dbReference type="KEGG" id="nav:JQS30_03725"/>
<dbReference type="Proteomes" id="UP000662939">
    <property type="component" value="Chromosome"/>
</dbReference>